<reference evidence="2 3" key="1">
    <citation type="submission" date="2024-09" db="EMBL/GenBank/DDBJ databases">
        <title>Rethinking Asexuality: The Enigmatic Case of Functional Sexual Genes in Lepraria (Stereocaulaceae).</title>
        <authorList>
            <person name="Doellman M."/>
            <person name="Sun Y."/>
            <person name="Barcenas-Pena A."/>
            <person name="Lumbsch H.T."/>
            <person name="Grewe F."/>
        </authorList>
    </citation>
    <scope>NUCLEOTIDE SEQUENCE [LARGE SCALE GENOMIC DNA]</scope>
    <source>
        <strain evidence="2 3">Grewe 0041</strain>
    </source>
</reference>
<evidence type="ECO:0000313" key="2">
    <source>
        <dbReference type="EMBL" id="KAL2057565.1"/>
    </source>
</evidence>
<accession>A0ABR4BIK9</accession>
<comment type="caution">
    <text evidence="2">The sequence shown here is derived from an EMBL/GenBank/DDBJ whole genome shotgun (WGS) entry which is preliminary data.</text>
</comment>
<keyword evidence="3" id="KW-1185">Reference proteome</keyword>
<feature type="region of interest" description="Disordered" evidence="1">
    <location>
        <begin position="910"/>
        <end position="976"/>
    </location>
</feature>
<proteinExistence type="predicted"/>
<feature type="compositionally biased region" description="Polar residues" evidence="1">
    <location>
        <begin position="938"/>
        <end position="950"/>
    </location>
</feature>
<sequence>MPSSALRSFTQAFSNSYSTQKAASIPIYLAPATARKLPPVLARSKRHPSEARLRNASVATPVDSPSNATPLPPPGMHGRLIKVEEAIRSPQRGRDPSAWATLIEAYLPPHLRLKSQSDLGPVPQTSGALPISTFYLVLSRARAYAKTDLLSYLGVYQERWGAVIWLVKAMLEQCPSHTTGKDISGQLPNLLWPSTGQRLDTITGNAIATVAPQPSKLSLEQFVSRGDLHDHPYGEGNDVHIGRKILGQIWQTLGIMILQAADRPPEDPSYSAIMSHVFQILTHLHHIDAFPNSIYNFTLATDPTVLQRPPTLYLLSRRIMSVLSDLEWGLQWEEEILKYQKQGYDLSKVSVQPRVHEFGPELWLDLVLWACVEGGWVTEGAWIVGEMERRKGTRETQWSVISWQEICAVKAPKLDWTSFLRLQIDRTRLNQVGGIGIATGTDSTVDMGTRTISREVVLALIDGLINTASLHTNGHTSSSVGVQQSIATCKKLLERGRPELDPNFQNATIIRIMESANEDSPGILQRLLDLRLTKTKSKGIDASASMSAQDYDTDDAASILGLLYRILYYYAREGNLQASLACFMKIQNLVDDKRSKCIEEFAKELGDRPRQGKDTADLVSNKKENAWTIHPEIPINTMVAFLDLITQSNSYNLGQWLLFNDDIDGGIIDPELYSNPNIQPALLRFATATADNRLLTKVLERLEAPLSEPVLHALLRCQVALGKLDAVEELLGHFQKTPGMAWRASDAASIASAILQMDHNPADSQNVEKIAQALEMLQKIIHGRYNSDRDASQLPNLTETKLANQLGRIFKTLPGSLSKITTVPSGDFRAHASATVTPNAFNIILESVVQNCGSLAGKQLWEKWCLIPGSSRLNDNIRKVGGESDQKIERVVTPTLYMLRNVLQPIIEKRRRASSAKSKNPLEASSPFSDDRTAEGKMQSTHGNENTAEHTLSLRPGKGNGQVGTSPVKLPDRSVEENEKHLVSEEERDVLAWCIRVYKKFGLSEKAINMEIPGSFQRVKRAEIPSEAQNNSQ</sequence>
<protein>
    <submittedName>
        <fullName evidence="2">Uncharacterized protein</fullName>
    </submittedName>
</protein>
<evidence type="ECO:0000256" key="1">
    <source>
        <dbReference type="SAM" id="MobiDB-lite"/>
    </source>
</evidence>
<feature type="region of interest" description="Disordered" evidence="1">
    <location>
        <begin position="42"/>
        <end position="77"/>
    </location>
</feature>
<gene>
    <name evidence="2" type="ORF">ABVK25_001949</name>
</gene>
<dbReference type="Proteomes" id="UP001590951">
    <property type="component" value="Unassembled WGS sequence"/>
</dbReference>
<dbReference type="EMBL" id="JBHFEH010000004">
    <property type="protein sequence ID" value="KAL2057565.1"/>
    <property type="molecule type" value="Genomic_DNA"/>
</dbReference>
<evidence type="ECO:0000313" key="3">
    <source>
        <dbReference type="Proteomes" id="UP001590951"/>
    </source>
</evidence>
<organism evidence="2 3">
    <name type="scientific">Lepraria finkii</name>
    <dbReference type="NCBI Taxonomy" id="1340010"/>
    <lineage>
        <taxon>Eukaryota</taxon>
        <taxon>Fungi</taxon>
        <taxon>Dikarya</taxon>
        <taxon>Ascomycota</taxon>
        <taxon>Pezizomycotina</taxon>
        <taxon>Lecanoromycetes</taxon>
        <taxon>OSLEUM clade</taxon>
        <taxon>Lecanoromycetidae</taxon>
        <taxon>Lecanorales</taxon>
        <taxon>Lecanorineae</taxon>
        <taxon>Stereocaulaceae</taxon>
        <taxon>Lepraria</taxon>
    </lineage>
</organism>
<name>A0ABR4BIK9_9LECA</name>